<protein>
    <submittedName>
        <fullName evidence="1">Uncharacterized protein</fullName>
    </submittedName>
</protein>
<sequence>MSIENLLNAISEQDDKDVILPIPTDEQLAFNVSNTIITTEKKDQSEVDQDDDDDITKAEEIHLTLKEVTIACSQIHYALSSQTSSARDPSWNSHLKESLKLRSHLYLSQ</sequence>
<dbReference type="Proteomes" id="UP000765509">
    <property type="component" value="Unassembled WGS sequence"/>
</dbReference>
<dbReference type="EMBL" id="AVOT02007564">
    <property type="protein sequence ID" value="MBW0484167.1"/>
    <property type="molecule type" value="Genomic_DNA"/>
</dbReference>
<keyword evidence="2" id="KW-1185">Reference proteome</keyword>
<reference evidence="1" key="1">
    <citation type="submission" date="2021-03" db="EMBL/GenBank/DDBJ databases">
        <title>Draft genome sequence of rust myrtle Austropuccinia psidii MF-1, a brazilian biotype.</title>
        <authorList>
            <person name="Quecine M.C."/>
            <person name="Pachon D.M.R."/>
            <person name="Bonatelli M.L."/>
            <person name="Correr F.H."/>
            <person name="Franceschini L.M."/>
            <person name="Leite T.F."/>
            <person name="Margarido G.R.A."/>
            <person name="Almeida C.A."/>
            <person name="Ferrarezi J.A."/>
            <person name="Labate C.A."/>
        </authorList>
    </citation>
    <scope>NUCLEOTIDE SEQUENCE</scope>
    <source>
        <strain evidence="1">MF-1</strain>
    </source>
</reference>
<proteinExistence type="predicted"/>
<comment type="caution">
    <text evidence="1">The sequence shown here is derived from an EMBL/GenBank/DDBJ whole genome shotgun (WGS) entry which is preliminary data.</text>
</comment>
<accession>A0A9Q3GYF5</accession>
<evidence type="ECO:0000313" key="2">
    <source>
        <dbReference type="Proteomes" id="UP000765509"/>
    </source>
</evidence>
<evidence type="ECO:0000313" key="1">
    <source>
        <dbReference type="EMBL" id="MBW0484167.1"/>
    </source>
</evidence>
<gene>
    <name evidence="1" type="ORF">O181_023882</name>
</gene>
<organism evidence="1 2">
    <name type="scientific">Austropuccinia psidii MF-1</name>
    <dbReference type="NCBI Taxonomy" id="1389203"/>
    <lineage>
        <taxon>Eukaryota</taxon>
        <taxon>Fungi</taxon>
        <taxon>Dikarya</taxon>
        <taxon>Basidiomycota</taxon>
        <taxon>Pucciniomycotina</taxon>
        <taxon>Pucciniomycetes</taxon>
        <taxon>Pucciniales</taxon>
        <taxon>Sphaerophragmiaceae</taxon>
        <taxon>Austropuccinia</taxon>
    </lineage>
</organism>
<name>A0A9Q3GYF5_9BASI</name>
<dbReference type="AlphaFoldDB" id="A0A9Q3GYF5"/>